<evidence type="ECO:0000313" key="5">
    <source>
        <dbReference type="EMBL" id="HFW31702.1"/>
    </source>
</evidence>
<sequence length="270" mass="31423">MRVIREFDPWKSPLCTCPKKYSFNPYTGCSHGCYYCYATYIPDFYKLREKKRLFRELERDLKELPPNSLISMSNSSDPYPPVEREREITRRCLEILRDYDVRLMVVSKSDIVLRDLKILSEMRCAVSITITGLDEFEPYAPSTEKRIEVLKTVKDCGIPAVLRFDPVIPGINDGKLEIIEKTMPDHVVTSTLKLKTDSMVRMSERLPWLKKVSFERRGAYRYFPEGVRREILQKIKNFCEELGISVGFCREGFEFPSNSCDGSHLLPGNF</sequence>
<proteinExistence type="predicted"/>
<dbReference type="PANTHER" id="PTHR43432:SF3">
    <property type="entry name" value="SLR0285 PROTEIN"/>
    <property type="match status" value="1"/>
</dbReference>
<gene>
    <name evidence="6" type="ORF">ENR21_05655</name>
    <name evidence="5" type="ORF">ENW66_01925</name>
</gene>
<keyword evidence="1" id="KW-0479">Metal-binding</keyword>
<dbReference type="SFLD" id="SFLDG01084">
    <property type="entry name" value="Uncharacterised_Radical_SAM_Su"/>
    <property type="match status" value="1"/>
</dbReference>
<name>A0A7C3VC23_ARCFL</name>
<organism evidence="6">
    <name type="scientific">Archaeoglobus fulgidus</name>
    <dbReference type="NCBI Taxonomy" id="2234"/>
    <lineage>
        <taxon>Archaea</taxon>
        <taxon>Methanobacteriati</taxon>
        <taxon>Methanobacteriota</taxon>
        <taxon>Archaeoglobi</taxon>
        <taxon>Archaeoglobales</taxon>
        <taxon>Archaeoglobaceae</taxon>
        <taxon>Archaeoglobus</taxon>
    </lineage>
</organism>
<dbReference type="InterPro" id="IPR040086">
    <property type="entry name" value="MJ0683-like"/>
</dbReference>
<accession>A0A7C3VC23</accession>
<dbReference type="SUPFAM" id="SSF102114">
    <property type="entry name" value="Radical SAM enzymes"/>
    <property type="match status" value="1"/>
</dbReference>
<dbReference type="EMBL" id="DSQD01000174">
    <property type="protein sequence ID" value="HGF87859.1"/>
    <property type="molecule type" value="Genomic_DNA"/>
</dbReference>
<dbReference type="GO" id="GO:0051536">
    <property type="term" value="F:iron-sulfur cluster binding"/>
    <property type="evidence" value="ECO:0007669"/>
    <property type="project" value="UniProtKB-KW"/>
</dbReference>
<dbReference type="EMBL" id="DTLB01000008">
    <property type="protein sequence ID" value="HFW31702.1"/>
    <property type="molecule type" value="Genomic_DNA"/>
</dbReference>
<dbReference type="SFLD" id="SFLDS00029">
    <property type="entry name" value="Radical_SAM"/>
    <property type="match status" value="1"/>
</dbReference>
<dbReference type="InterPro" id="IPR007197">
    <property type="entry name" value="rSAM"/>
</dbReference>
<dbReference type="Gene3D" id="3.80.30.30">
    <property type="match status" value="1"/>
</dbReference>
<feature type="domain" description="Radical SAM core" evidence="4">
    <location>
        <begin position="24"/>
        <end position="178"/>
    </location>
</feature>
<evidence type="ECO:0000256" key="1">
    <source>
        <dbReference type="ARBA" id="ARBA00022723"/>
    </source>
</evidence>
<dbReference type="GO" id="GO:0046872">
    <property type="term" value="F:metal ion binding"/>
    <property type="evidence" value="ECO:0007669"/>
    <property type="project" value="UniProtKB-KW"/>
</dbReference>
<dbReference type="PANTHER" id="PTHR43432">
    <property type="entry name" value="SLR0285 PROTEIN"/>
    <property type="match status" value="1"/>
</dbReference>
<reference evidence="6" key="1">
    <citation type="journal article" date="2020" name="mSystems">
        <title>Genome- and Community-Level Interaction Insights into Carbon Utilization and Element Cycling Functions of Hydrothermarchaeota in Hydrothermal Sediment.</title>
        <authorList>
            <person name="Zhou Z."/>
            <person name="Liu Y."/>
            <person name="Xu W."/>
            <person name="Pan J."/>
            <person name="Luo Z.H."/>
            <person name="Li M."/>
        </authorList>
    </citation>
    <scope>NUCLEOTIDE SEQUENCE [LARGE SCALE GENOMIC DNA]</scope>
    <source>
        <strain evidence="6">SpSt-38</strain>
        <strain evidence="5">SpSt-87</strain>
    </source>
</reference>
<evidence type="ECO:0000256" key="3">
    <source>
        <dbReference type="ARBA" id="ARBA00023014"/>
    </source>
</evidence>
<keyword evidence="3" id="KW-0411">Iron-sulfur</keyword>
<protein>
    <submittedName>
        <fullName evidence="6">Radical SAM protein</fullName>
    </submittedName>
</protein>
<evidence type="ECO:0000256" key="2">
    <source>
        <dbReference type="ARBA" id="ARBA00023004"/>
    </source>
</evidence>
<dbReference type="InterPro" id="IPR058240">
    <property type="entry name" value="rSAM_sf"/>
</dbReference>
<comment type="caution">
    <text evidence="6">The sequence shown here is derived from an EMBL/GenBank/DDBJ whole genome shotgun (WGS) entry which is preliminary data.</text>
</comment>
<dbReference type="Pfam" id="PF04055">
    <property type="entry name" value="Radical_SAM"/>
    <property type="match status" value="1"/>
</dbReference>
<evidence type="ECO:0000313" key="6">
    <source>
        <dbReference type="EMBL" id="HGF87859.1"/>
    </source>
</evidence>
<evidence type="ECO:0000259" key="4">
    <source>
        <dbReference type="Pfam" id="PF04055"/>
    </source>
</evidence>
<dbReference type="GO" id="GO:0003824">
    <property type="term" value="F:catalytic activity"/>
    <property type="evidence" value="ECO:0007669"/>
    <property type="project" value="InterPro"/>
</dbReference>
<keyword evidence="2" id="KW-0408">Iron</keyword>
<dbReference type="AlphaFoldDB" id="A0A7C3VC23"/>